<evidence type="ECO:0000256" key="4">
    <source>
        <dbReference type="ARBA" id="ARBA00023136"/>
    </source>
</evidence>
<gene>
    <name evidence="8" type="ORF">BWX42_08985</name>
</gene>
<keyword evidence="5" id="KW-0564">Palmitate</keyword>
<dbReference type="Proteomes" id="UP000190409">
    <property type="component" value="Unassembled WGS sequence"/>
</dbReference>
<feature type="chain" id="PRO_5038675899" evidence="7">
    <location>
        <begin position="23"/>
        <end position="309"/>
    </location>
</feature>
<dbReference type="SUPFAM" id="SSF53850">
    <property type="entry name" value="Periplasmic binding protein-like II"/>
    <property type="match status" value="1"/>
</dbReference>
<evidence type="ECO:0000256" key="6">
    <source>
        <dbReference type="ARBA" id="ARBA00023288"/>
    </source>
</evidence>
<reference evidence="8 9" key="1">
    <citation type="submission" date="2017-01" db="EMBL/GenBank/DDBJ databases">
        <title>Complete Genome Sequence of Dolosigranulum pigrum isolated from a Patient with interstitial lung disease.</title>
        <authorList>
            <person name="Mukhopadhyay R."/>
            <person name="Joaquin J."/>
            <person name="Hogue R."/>
            <person name="Fitzgerald S."/>
            <person name="Jospin G."/>
            <person name="Eisen J.A."/>
            <person name="Chaturvedi V."/>
        </authorList>
    </citation>
    <scope>NUCLEOTIDE SEQUENCE [LARGE SCALE GENOMIC DNA]</scope>
    <source>
        <strain evidence="8 9">15S00348</strain>
    </source>
</reference>
<dbReference type="GO" id="GO:0016020">
    <property type="term" value="C:membrane"/>
    <property type="evidence" value="ECO:0007669"/>
    <property type="project" value="UniProtKB-SubCell"/>
</dbReference>
<evidence type="ECO:0000256" key="5">
    <source>
        <dbReference type="ARBA" id="ARBA00023139"/>
    </source>
</evidence>
<organism evidence="8 9">
    <name type="scientific">Dolosigranulum pigrum</name>
    <dbReference type="NCBI Taxonomy" id="29394"/>
    <lineage>
        <taxon>Bacteria</taxon>
        <taxon>Bacillati</taxon>
        <taxon>Bacillota</taxon>
        <taxon>Bacilli</taxon>
        <taxon>Lactobacillales</taxon>
        <taxon>Carnobacteriaceae</taxon>
        <taxon>Dolosigranulum</taxon>
    </lineage>
</organism>
<keyword evidence="3 7" id="KW-0732">Signal</keyword>
<evidence type="ECO:0000256" key="3">
    <source>
        <dbReference type="ARBA" id="ARBA00022729"/>
    </source>
</evidence>
<dbReference type="EMBL" id="MUYF01000003">
    <property type="protein sequence ID" value="OOL81814.1"/>
    <property type="molecule type" value="Genomic_DNA"/>
</dbReference>
<protein>
    <submittedName>
        <fullName evidence="8">Uncharacterized protein</fullName>
    </submittedName>
</protein>
<feature type="signal peptide" evidence="7">
    <location>
        <begin position="1"/>
        <end position="22"/>
    </location>
</feature>
<dbReference type="AlphaFoldDB" id="A0A1S8KQ04"/>
<dbReference type="PANTHER" id="PTHR30429:SF3">
    <property type="entry name" value="LIPOPROTEIN"/>
    <property type="match status" value="1"/>
</dbReference>
<dbReference type="Gene3D" id="3.40.190.10">
    <property type="entry name" value="Periplasmic binding protein-like II"/>
    <property type="match status" value="2"/>
</dbReference>
<keyword evidence="4" id="KW-0472">Membrane</keyword>
<comment type="caution">
    <text evidence="8">The sequence shown here is derived from an EMBL/GenBank/DDBJ whole genome shotgun (WGS) entry which is preliminary data.</text>
</comment>
<evidence type="ECO:0000313" key="8">
    <source>
        <dbReference type="EMBL" id="OOL81814.1"/>
    </source>
</evidence>
<comment type="similarity">
    <text evidence="2">Belongs to the NlpA lipoprotein family.</text>
</comment>
<evidence type="ECO:0000256" key="2">
    <source>
        <dbReference type="ARBA" id="ARBA00008973"/>
    </source>
</evidence>
<evidence type="ECO:0000313" key="9">
    <source>
        <dbReference type="Proteomes" id="UP000190409"/>
    </source>
</evidence>
<name>A0A1S8KQ04_9LACT</name>
<sequence length="309" mass="34798">MKQLKVFFRASLLLLVSFIIVACGSQNSNNASTTDQDVVTNDEEPTVVKVGMGTEDGRIMWEEIGERLLEHENIEIEPVVINDFYQLNRALSDGDIDMNLYQYISFLAQYNEDAGTELRPIGYGSIPPIAIFANESIESIDDIPDGARVSFTDDPVNIDNSLIQLKTAGLIEVEEIEGERLSIDKITNNPKNLEFIPLEGPEVARSLATGDVDVMITGLSMANDAGFKPEDALYIEDTDKTPYYYQVMMVTNKDRVDDEVLKTVVDYYQSEETVKSEKARRGDAYVPAWHEGETPLEDYDKYVEEFMKN</sequence>
<comment type="subcellular location">
    <subcellularLocation>
        <location evidence="1">Membrane</location>
        <topology evidence="1">Lipid-anchor</topology>
    </subcellularLocation>
</comment>
<dbReference type="InterPro" id="IPR004872">
    <property type="entry name" value="Lipoprotein_NlpA"/>
</dbReference>
<dbReference type="Pfam" id="PF03180">
    <property type="entry name" value="Lipoprotein_9"/>
    <property type="match status" value="1"/>
</dbReference>
<proteinExistence type="inferred from homology"/>
<dbReference type="PANTHER" id="PTHR30429">
    <property type="entry name" value="D-METHIONINE-BINDING LIPOPROTEIN METQ"/>
    <property type="match status" value="1"/>
</dbReference>
<evidence type="ECO:0000256" key="7">
    <source>
        <dbReference type="SAM" id="SignalP"/>
    </source>
</evidence>
<dbReference type="PROSITE" id="PS51257">
    <property type="entry name" value="PROKAR_LIPOPROTEIN"/>
    <property type="match status" value="1"/>
</dbReference>
<evidence type="ECO:0000256" key="1">
    <source>
        <dbReference type="ARBA" id="ARBA00004635"/>
    </source>
</evidence>
<keyword evidence="6" id="KW-0449">Lipoprotein</keyword>
<accession>A0A1S8KQ04</accession>